<dbReference type="EMBL" id="OD004047">
    <property type="protein sequence ID" value="CAD7409204.1"/>
    <property type="molecule type" value="Genomic_DNA"/>
</dbReference>
<proteinExistence type="predicted"/>
<evidence type="ECO:0000313" key="1">
    <source>
        <dbReference type="EMBL" id="CAD7409204.1"/>
    </source>
</evidence>
<gene>
    <name evidence="1" type="ORF">TPSB3V08_LOCUS6710</name>
</gene>
<reference evidence="1" key="1">
    <citation type="submission" date="2020-11" db="EMBL/GenBank/DDBJ databases">
        <authorList>
            <person name="Tran Van P."/>
        </authorList>
    </citation>
    <scope>NUCLEOTIDE SEQUENCE</scope>
</reference>
<sequence>MSPPFPPALWRLIYVGLWFYMSTDVEVQKLRLLELEKLIVGTSVSGLRANQPMCWRSPSSEPRTLLASWSAWSVRTLSAEWSVLNQATASPASVARSTQLWTPSGEWSSRVRFSVTTTTQLAVYGEATDEMANCRVSTGPSLKQLPLRTLLSLCIYISVALPQRALDVVKSRTAGESSGVWRKTGVVKQHSYCATDSYNKRSLFETVWLGTFGSLASGVLNHAGMNSS</sequence>
<name>A0A7R9D6V1_TIMPO</name>
<dbReference type="AlphaFoldDB" id="A0A7R9D6V1"/>
<accession>A0A7R9D6V1</accession>
<organism evidence="1">
    <name type="scientific">Timema poppense</name>
    <name type="common">Walking stick</name>
    <dbReference type="NCBI Taxonomy" id="170557"/>
    <lineage>
        <taxon>Eukaryota</taxon>
        <taxon>Metazoa</taxon>
        <taxon>Ecdysozoa</taxon>
        <taxon>Arthropoda</taxon>
        <taxon>Hexapoda</taxon>
        <taxon>Insecta</taxon>
        <taxon>Pterygota</taxon>
        <taxon>Neoptera</taxon>
        <taxon>Polyneoptera</taxon>
        <taxon>Phasmatodea</taxon>
        <taxon>Timematodea</taxon>
        <taxon>Timematoidea</taxon>
        <taxon>Timematidae</taxon>
        <taxon>Timema</taxon>
    </lineage>
</organism>
<protein>
    <submittedName>
        <fullName evidence="1">Uncharacterized protein</fullName>
    </submittedName>
</protein>